<feature type="compositionally biased region" description="Polar residues" evidence="1">
    <location>
        <begin position="197"/>
        <end position="207"/>
    </location>
</feature>
<keyword evidence="3" id="KW-1185">Reference proteome</keyword>
<evidence type="ECO:0000256" key="1">
    <source>
        <dbReference type="SAM" id="MobiDB-lite"/>
    </source>
</evidence>
<gene>
    <name evidence="2" type="ORF">KFL_000060270</name>
</gene>
<dbReference type="OMA" id="INLRCNS"/>
<dbReference type="Pfam" id="PF20711">
    <property type="entry name" value="DUF6825"/>
    <property type="match status" value="1"/>
</dbReference>
<sequence length="213" mass="22541">MASAVHMAASSVSSRVFSSASASCSGSLDRNDLRNVRAANRCAQSTFVGNLAPLKSVHSRNHKQQAHAVARPVVATSSGGGRRDGDQTSKQVLDAFFLGRALAETINERLGTALGELISEVSRVQAEQREFIREFQEEVQNRAEAELSRAAKSVVWEPPTRSSTSSTSETSGNKTYEPPPSRISVTAAITENPAKPGSTSSGLDTSDPSPPSV</sequence>
<dbReference type="InterPro" id="IPR040003">
    <property type="entry name" value="PG18-like"/>
</dbReference>
<proteinExistence type="predicted"/>
<name>A0A0U9HI13_KLENI</name>
<feature type="compositionally biased region" description="Low complexity" evidence="1">
    <location>
        <begin position="160"/>
        <end position="171"/>
    </location>
</feature>
<reference evidence="2 3" key="1">
    <citation type="journal article" date="2014" name="Nat. Commun.">
        <title>Klebsormidium flaccidum genome reveals primary factors for plant terrestrial adaptation.</title>
        <authorList>
            <person name="Hori K."/>
            <person name="Maruyama F."/>
            <person name="Fujisawa T."/>
            <person name="Togashi T."/>
            <person name="Yamamoto N."/>
            <person name="Seo M."/>
            <person name="Sato S."/>
            <person name="Yamada T."/>
            <person name="Mori H."/>
            <person name="Tajima N."/>
            <person name="Moriyama T."/>
            <person name="Ikeuchi M."/>
            <person name="Watanabe M."/>
            <person name="Wada H."/>
            <person name="Kobayashi K."/>
            <person name="Saito M."/>
            <person name="Masuda T."/>
            <person name="Sasaki-Sekimoto Y."/>
            <person name="Mashiguchi K."/>
            <person name="Awai K."/>
            <person name="Shimojima M."/>
            <person name="Masuda S."/>
            <person name="Iwai M."/>
            <person name="Nobusawa T."/>
            <person name="Narise T."/>
            <person name="Kondo S."/>
            <person name="Saito H."/>
            <person name="Sato R."/>
            <person name="Murakawa M."/>
            <person name="Ihara Y."/>
            <person name="Oshima-Yamada Y."/>
            <person name="Ohtaka K."/>
            <person name="Satoh M."/>
            <person name="Sonobe K."/>
            <person name="Ishii M."/>
            <person name="Ohtani R."/>
            <person name="Kanamori-Sato M."/>
            <person name="Honoki R."/>
            <person name="Miyazaki D."/>
            <person name="Mochizuki H."/>
            <person name="Umetsu J."/>
            <person name="Higashi K."/>
            <person name="Shibata D."/>
            <person name="Kamiya Y."/>
            <person name="Sato N."/>
            <person name="Nakamura Y."/>
            <person name="Tabata S."/>
            <person name="Ida S."/>
            <person name="Kurokawa K."/>
            <person name="Ohta H."/>
        </authorList>
    </citation>
    <scope>NUCLEOTIDE SEQUENCE [LARGE SCALE GENOMIC DNA]</scope>
    <source>
        <strain evidence="2 3">NIES-2285</strain>
    </source>
</reference>
<dbReference type="GO" id="GO:0010027">
    <property type="term" value="P:thylakoid membrane organization"/>
    <property type="evidence" value="ECO:0007669"/>
    <property type="project" value="InterPro"/>
</dbReference>
<protein>
    <submittedName>
        <fullName evidence="2">Uncharacterized protein</fullName>
    </submittedName>
</protein>
<dbReference type="PANTHER" id="PTHR35745:SF1">
    <property type="entry name" value="OS04G0513000 PROTEIN"/>
    <property type="match status" value="1"/>
</dbReference>
<dbReference type="EMBL" id="DF236955">
    <property type="protein sequence ID" value="GAQ77962.1"/>
    <property type="molecule type" value="Genomic_DNA"/>
</dbReference>
<dbReference type="PANTHER" id="PTHR35745">
    <property type="entry name" value="BNACNNG14650D PROTEIN"/>
    <property type="match status" value="1"/>
</dbReference>
<feature type="region of interest" description="Disordered" evidence="1">
    <location>
        <begin position="149"/>
        <end position="213"/>
    </location>
</feature>
<evidence type="ECO:0000313" key="3">
    <source>
        <dbReference type="Proteomes" id="UP000054558"/>
    </source>
</evidence>
<feature type="region of interest" description="Disordered" evidence="1">
    <location>
        <begin position="64"/>
        <end position="87"/>
    </location>
</feature>
<dbReference type="STRING" id="105231.A0A0U9HI13"/>
<dbReference type="Proteomes" id="UP000054558">
    <property type="component" value="Unassembled WGS sequence"/>
</dbReference>
<organism evidence="2 3">
    <name type="scientific">Klebsormidium nitens</name>
    <name type="common">Green alga</name>
    <name type="synonym">Ulothrix nitens</name>
    <dbReference type="NCBI Taxonomy" id="105231"/>
    <lineage>
        <taxon>Eukaryota</taxon>
        <taxon>Viridiplantae</taxon>
        <taxon>Streptophyta</taxon>
        <taxon>Klebsormidiophyceae</taxon>
        <taxon>Klebsormidiales</taxon>
        <taxon>Klebsormidiaceae</taxon>
        <taxon>Klebsormidium</taxon>
    </lineage>
</organism>
<evidence type="ECO:0000313" key="2">
    <source>
        <dbReference type="EMBL" id="GAQ77962.1"/>
    </source>
</evidence>
<dbReference type="OrthoDB" id="532061at2759"/>
<dbReference type="AlphaFoldDB" id="A0A0U9HI13"/>
<accession>A0A0U9HI13</accession>